<dbReference type="RefSeq" id="WP_167934800.1">
    <property type="nucleotide sequence ID" value="NZ_JAAVJB010000194.1"/>
</dbReference>
<sequence>MHQVPRTTSGHSPSRRLGRDQPSTAHRPPRPLLAVRVRGRPAVRVTGGGVIGWVNQIEPEKPVY</sequence>
<reference evidence="2 3" key="1">
    <citation type="submission" date="2020-03" db="EMBL/GenBank/DDBJ databases">
        <title>Draft genome of Streptomyces sp. ventii, isolated from the Axial Seamount in the Pacific Ocean, and resequencing of the two type strains Streptomyces lonarensis strain NCL 716 and Streptomyces bohaiensis strain 11A07.</title>
        <authorList>
            <person name="Loughran R.M."/>
            <person name="Pfannmuller K.M."/>
            <person name="Wasson B.J."/>
            <person name="Deadmond M.C."/>
            <person name="Paddock B.E."/>
            <person name="Koyack M.J."/>
            <person name="Gallegos D.A."/>
            <person name="Mitchell E.A."/>
            <person name="Ushijima B."/>
            <person name="Saw J.H."/>
            <person name="Mcphail K.L."/>
            <person name="Videau P."/>
        </authorList>
    </citation>
    <scope>NUCLEOTIDE SEQUENCE [LARGE SCALE GENOMIC DNA]</scope>
    <source>
        <strain evidence="3">5675061</strain>
    </source>
</reference>
<protein>
    <submittedName>
        <fullName evidence="2">Uncharacterized protein</fullName>
    </submittedName>
</protein>
<organism evidence="2 3">
    <name type="scientific">Streptomyces spiramenti</name>
    <dbReference type="NCBI Taxonomy" id="2720606"/>
    <lineage>
        <taxon>Bacteria</taxon>
        <taxon>Bacillati</taxon>
        <taxon>Actinomycetota</taxon>
        <taxon>Actinomycetes</taxon>
        <taxon>Kitasatosporales</taxon>
        <taxon>Streptomycetaceae</taxon>
        <taxon>Streptomyces</taxon>
    </lineage>
</organism>
<comment type="caution">
    <text evidence="2">The sequence shown here is derived from an EMBL/GenBank/DDBJ whole genome shotgun (WGS) entry which is preliminary data.</text>
</comment>
<keyword evidence="3" id="KW-1185">Reference proteome</keyword>
<feature type="compositionally biased region" description="Polar residues" evidence="1">
    <location>
        <begin position="1"/>
        <end position="12"/>
    </location>
</feature>
<evidence type="ECO:0000313" key="3">
    <source>
        <dbReference type="Proteomes" id="UP000746503"/>
    </source>
</evidence>
<dbReference type="Proteomes" id="UP000746503">
    <property type="component" value="Unassembled WGS sequence"/>
</dbReference>
<gene>
    <name evidence="2" type="ORF">HCJ92_18830</name>
</gene>
<name>A0ABX1ATA9_9ACTN</name>
<proteinExistence type="predicted"/>
<feature type="region of interest" description="Disordered" evidence="1">
    <location>
        <begin position="1"/>
        <end position="32"/>
    </location>
</feature>
<accession>A0ABX1ATA9</accession>
<dbReference type="EMBL" id="JAAVJB010000194">
    <property type="protein sequence ID" value="NJP68295.1"/>
    <property type="molecule type" value="Genomic_DNA"/>
</dbReference>
<evidence type="ECO:0000313" key="2">
    <source>
        <dbReference type="EMBL" id="NJP68295.1"/>
    </source>
</evidence>
<evidence type="ECO:0000256" key="1">
    <source>
        <dbReference type="SAM" id="MobiDB-lite"/>
    </source>
</evidence>